<evidence type="ECO:0000256" key="8">
    <source>
        <dbReference type="ARBA" id="ARBA00023136"/>
    </source>
</evidence>
<feature type="domain" description="FtsK" evidence="12">
    <location>
        <begin position="454"/>
        <end position="653"/>
    </location>
</feature>
<dbReference type="NCBIfam" id="TIGR03925">
    <property type="entry name" value="T7SS_EccC_b"/>
    <property type="match status" value="1"/>
</dbReference>
<sequence length="1318" mass="141534">MSVVIVKRPPRSLPRAVPSESVRLQPPPGLPRGGDQGLLMAMLPMLGMAGSAAYFFTTSQPIMMMMGGLMLASSGAMAVAQFVKMRRGAAGSLADTRREYLTYLSRVREQVRATAEQQRGAQLFTHPAPEQLWSLVSVTGGPGNRVWERRPTDPDFAQVRFGLGPQPLATALIAPQAAPTEGLEPLAEHALDTFVRTHAQVEDLPLVVSLRAFYHLTLSGERATVYGTARAVLSQLATLHGPDDLVIAVVADPAGAPEWEWTKWLPHAQRPGTSDGAGTRRLLCGDLGDLETMLAKRLEDRPRFGDDRPLLDKPHIVVVLDGGAVPQDSVFAAAEGLQGVTVIEVVPGDLGRPRGGLSVVVQPGRLTLEAADGSVYEGVPDVLSEAETETLARHLAPLRMGSGGADDEEPLLADLDFTDLLGLGDAGAVDPARTWRPRSTKDRLRVPIGVGENGEPVLLDIKEAALEGMGPHGLCVGATGSGKSELLRTLVLGLAVTHSSETLNFVLADFKGGATFAGMAQMPHVSAVITNLADDLTLVDRMRDSITGELQRRQELLAATGQKDITSYEKARAAGSALEPLPNLLLIIDEFSELLTEKPDFIDMFIQIGRIGRSLGVHLLLASQRLEEGRLRGLDTYLSYRIGLRTFSASESRAALGVPDAYHLPSVPGSGYLKFGTDTMVRFKAAYVSGPYRSRGAVTATGPLPPQRRPVLFTAAEVPVPEADPQPAAAPAAETESSALADTVLDVIVRRLEGQGAPAHEVWLPPLAEAPSLDQLLPPLAVTAGRGLTSPGLPGLGALDVPLGIVDKPFEQRRDLLRLDFSGAAGHLLVVGGPRSGKSTLVRTLISSFALTHTPAEVQFYGLDFGGGGMLALNGLPHVGGVASRLDTEKVRRTVAEVAGILNRREEFFRANAVDSITTYRRRRAAGDLPGEQWGDVFLVIDGWMSFRSDYELLESVVTDIASRGLGFGVHVVLTATRYSEVRPALKDQVQARLELRLGDPMESEFDRKVAQNVPATAPGRGLSPQRLHFLTGLPRIDASAQTGDLSDGTAALVAAVEANWTGPRAPEVRMLPATLPAHQLPKGSDYPQHGVAIGIDEVALEPAFVNFDTDPHFIVFGESESGKTAVLRLLIKQITERYTPEQGRIIMVDYRRTLLGAVPETHLVEFAASAPALEQFVGSIRGALAARVPNSEVTQEQLRNRSWWSGPEMFLIIDDYELVAASNNPLGVLVDLLPLAKDIGLHVILARNSAGASRSLYESFMNRLRELSTQGLLLSGDRDEGALLGNVKPTRLPPGRGFHVTRRRGSQLIQTGWLPER</sequence>
<dbReference type="InterPro" id="IPR003593">
    <property type="entry name" value="AAA+_ATPase"/>
</dbReference>
<keyword evidence="2" id="KW-1003">Cell membrane</keyword>
<feature type="transmembrane region" description="Helical" evidence="11">
    <location>
        <begin position="37"/>
        <end position="56"/>
    </location>
</feature>
<dbReference type="PROSITE" id="PS50901">
    <property type="entry name" value="FTSK"/>
    <property type="match status" value="3"/>
</dbReference>
<comment type="subcellular location">
    <subcellularLocation>
        <location evidence="1">Cell membrane</location>
        <topology evidence="1">Multi-pass membrane protein</topology>
    </subcellularLocation>
</comment>
<dbReference type="Gene3D" id="3.40.50.300">
    <property type="entry name" value="P-loop containing nucleotide triphosphate hydrolases"/>
    <property type="match status" value="4"/>
</dbReference>
<keyword evidence="7 11" id="KW-1133">Transmembrane helix</keyword>
<feature type="domain" description="FtsK" evidence="12">
    <location>
        <begin position="814"/>
        <end position="1005"/>
    </location>
</feature>
<dbReference type="Proteomes" id="UP000749040">
    <property type="component" value="Unassembled WGS sequence"/>
</dbReference>
<accession>A0ABS2TKZ5</accession>
<evidence type="ECO:0000256" key="11">
    <source>
        <dbReference type="SAM" id="Phobius"/>
    </source>
</evidence>
<feature type="domain" description="FtsK" evidence="12">
    <location>
        <begin position="1101"/>
        <end position="1283"/>
    </location>
</feature>
<dbReference type="EMBL" id="JADKYB010000002">
    <property type="protein sequence ID" value="MBM9504004.1"/>
    <property type="molecule type" value="Genomic_DNA"/>
</dbReference>
<evidence type="ECO:0000313" key="14">
    <source>
        <dbReference type="Proteomes" id="UP000749040"/>
    </source>
</evidence>
<dbReference type="SMART" id="SM00382">
    <property type="entry name" value="AAA"/>
    <property type="match status" value="3"/>
</dbReference>
<keyword evidence="4" id="KW-0677">Repeat</keyword>
<evidence type="ECO:0000256" key="7">
    <source>
        <dbReference type="ARBA" id="ARBA00022989"/>
    </source>
</evidence>
<dbReference type="InterPro" id="IPR023837">
    <property type="entry name" value="EccCb-like_Actinobacteria"/>
</dbReference>
<evidence type="ECO:0000256" key="5">
    <source>
        <dbReference type="ARBA" id="ARBA00022741"/>
    </source>
</evidence>
<keyword evidence="3 11" id="KW-0812">Transmembrane</keyword>
<dbReference type="Pfam" id="PF01580">
    <property type="entry name" value="FtsK_SpoIIIE"/>
    <property type="match status" value="3"/>
</dbReference>
<proteinExistence type="predicted"/>
<evidence type="ECO:0000256" key="6">
    <source>
        <dbReference type="ARBA" id="ARBA00022840"/>
    </source>
</evidence>
<evidence type="ECO:0000256" key="3">
    <source>
        <dbReference type="ARBA" id="ARBA00022692"/>
    </source>
</evidence>
<comment type="caution">
    <text evidence="13">The sequence shown here is derived from an EMBL/GenBank/DDBJ whole genome shotgun (WGS) entry which is preliminary data.</text>
</comment>
<gene>
    <name evidence="13" type="primary">eccCa</name>
    <name evidence="13" type="ORF">ITX44_05520</name>
</gene>
<name>A0ABS2TKZ5_9ACTN</name>
<feature type="region of interest" description="Disordered" evidence="10">
    <location>
        <begin position="1"/>
        <end position="33"/>
    </location>
</feature>
<keyword evidence="8 11" id="KW-0472">Membrane</keyword>
<keyword evidence="14" id="KW-1185">Reference proteome</keyword>
<feature type="binding site" evidence="9">
    <location>
        <begin position="832"/>
        <end position="839"/>
    </location>
    <ligand>
        <name>ATP</name>
        <dbReference type="ChEBI" id="CHEBI:30616"/>
    </ligand>
</feature>
<evidence type="ECO:0000256" key="2">
    <source>
        <dbReference type="ARBA" id="ARBA00022475"/>
    </source>
</evidence>
<keyword evidence="5 9" id="KW-0547">Nucleotide-binding</keyword>
<evidence type="ECO:0000256" key="4">
    <source>
        <dbReference type="ARBA" id="ARBA00022737"/>
    </source>
</evidence>
<dbReference type="PANTHER" id="PTHR22683">
    <property type="entry name" value="SPORULATION PROTEIN RELATED"/>
    <property type="match status" value="1"/>
</dbReference>
<dbReference type="PANTHER" id="PTHR22683:SF1">
    <property type="entry name" value="TYPE VII SECRETION SYSTEM PROTEIN ESSC"/>
    <property type="match status" value="1"/>
</dbReference>
<dbReference type="InterPro" id="IPR027417">
    <property type="entry name" value="P-loop_NTPase"/>
</dbReference>
<dbReference type="InterPro" id="IPR050206">
    <property type="entry name" value="FtsK/SpoIIIE/SftA"/>
</dbReference>
<dbReference type="NCBIfam" id="TIGR03924">
    <property type="entry name" value="T7SS_EccC_a"/>
    <property type="match status" value="1"/>
</dbReference>
<evidence type="ECO:0000256" key="10">
    <source>
        <dbReference type="SAM" id="MobiDB-lite"/>
    </source>
</evidence>
<organism evidence="13 14">
    <name type="scientific">Actinacidiphila acididurans</name>
    <dbReference type="NCBI Taxonomy" id="2784346"/>
    <lineage>
        <taxon>Bacteria</taxon>
        <taxon>Bacillati</taxon>
        <taxon>Actinomycetota</taxon>
        <taxon>Actinomycetes</taxon>
        <taxon>Kitasatosporales</taxon>
        <taxon>Streptomycetaceae</taxon>
        <taxon>Actinacidiphila</taxon>
    </lineage>
</organism>
<feature type="binding site" evidence="9">
    <location>
        <begin position="477"/>
        <end position="484"/>
    </location>
    <ligand>
        <name>ATP</name>
        <dbReference type="ChEBI" id="CHEBI:30616"/>
    </ligand>
</feature>
<evidence type="ECO:0000313" key="13">
    <source>
        <dbReference type="EMBL" id="MBM9504004.1"/>
    </source>
</evidence>
<feature type="binding site" evidence="9">
    <location>
        <begin position="1118"/>
        <end position="1125"/>
    </location>
    <ligand>
        <name>ATP</name>
        <dbReference type="ChEBI" id="CHEBI:30616"/>
    </ligand>
</feature>
<keyword evidence="6 9" id="KW-0067">ATP-binding</keyword>
<feature type="transmembrane region" description="Helical" evidence="11">
    <location>
        <begin position="62"/>
        <end position="83"/>
    </location>
</feature>
<dbReference type="RefSeq" id="WP_205355826.1">
    <property type="nucleotide sequence ID" value="NZ_JADKYB010000002.1"/>
</dbReference>
<evidence type="ECO:0000256" key="9">
    <source>
        <dbReference type="PROSITE-ProRule" id="PRU00289"/>
    </source>
</evidence>
<dbReference type="SUPFAM" id="SSF52540">
    <property type="entry name" value="P-loop containing nucleoside triphosphate hydrolases"/>
    <property type="match status" value="3"/>
</dbReference>
<dbReference type="InterPro" id="IPR023836">
    <property type="entry name" value="EccCa-like_Actinobacteria"/>
</dbReference>
<dbReference type="InterPro" id="IPR002543">
    <property type="entry name" value="FtsK_dom"/>
</dbReference>
<protein>
    <submittedName>
        <fullName evidence="13">Type VII secretion protein EccCa</fullName>
    </submittedName>
</protein>
<evidence type="ECO:0000256" key="1">
    <source>
        <dbReference type="ARBA" id="ARBA00004651"/>
    </source>
</evidence>
<reference evidence="13 14" key="1">
    <citation type="submission" date="2021-01" db="EMBL/GenBank/DDBJ databases">
        <title>Streptomyces acididurans sp. nov., isolated from a peat swamp forest soil.</title>
        <authorList>
            <person name="Chantavorakit T."/>
            <person name="Duangmal K."/>
        </authorList>
    </citation>
    <scope>NUCLEOTIDE SEQUENCE [LARGE SCALE GENOMIC DNA]</scope>
    <source>
        <strain evidence="13 14">KK5PA1</strain>
    </source>
</reference>
<evidence type="ECO:0000259" key="12">
    <source>
        <dbReference type="PROSITE" id="PS50901"/>
    </source>
</evidence>